<dbReference type="EMBL" id="JAUZMY010000007">
    <property type="protein sequence ID" value="MEE2037346.1"/>
    <property type="molecule type" value="Genomic_DNA"/>
</dbReference>
<proteinExistence type="predicted"/>
<organism evidence="3 4">
    <name type="scientific">Nocardiopsis codii</name>
    <dbReference type="NCBI Taxonomy" id="3065942"/>
    <lineage>
        <taxon>Bacteria</taxon>
        <taxon>Bacillati</taxon>
        <taxon>Actinomycetota</taxon>
        <taxon>Actinomycetes</taxon>
        <taxon>Streptosporangiales</taxon>
        <taxon>Nocardiopsidaceae</taxon>
        <taxon>Nocardiopsis</taxon>
    </lineage>
</organism>
<feature type="signal peptide" evidence="2">
    <location>
        <begin position="1"/>
        <end position="23"/>
    </location>
</feature>
<reference evidence="3 4" key="1">
    <citation type="submission" date="2023-08" db="EMBL/GenBank/DDBJ databases">
        <authorList>
            <person name="Girao M."/>
            <person name="Carvalho M.F."/>
        </authorList>
    </citation>
    <scope>NUCLEOTIDE SEQUENCE [LARGE SCALE GENOMIC DNA]</scope>
    <source>
        <strain evidence="3 4">CT-R113</strain>
    </source>
</reference>
<comment type="caution">
    <text evidence="3">The sequence shown here is derived from an EMBL/GenBank/DDBJ whole genome shotgun (WGS) entry which is preliminary data.</text>
</comment>
<feature type="region of interest" description="Disordered" evidence="1">
    <location>
        <begin position="157"/>
        <end position="201"/>
    </location>
</feature>
<feature type="chain" id="PRO_5046787450" evidence="2">
    <location>
        <begin position="24"/>
        <end position="468"/>
    </location>
</feature>
<dbReference type="PROSITE" id="PS51257">
    <property type="entry name" value="PROKAR_LIPOPROTEIN"/>
    <property type="match status" value="1"/>
</dbReference>
<keyword evidence="2" id="KW-0732">Signal</keyword>
<dbReference type="Gene3D" id="2.130.10.130">
    <property type="entry name" value="Integrin alpha, N-terminal"/>
    <property type="match status" value="2"/>
</dbReference>
<sequence length="468" mass="47309">MYPLRPAPLSLACVLFLSGCANAPDPGGSEGGRGQGADEVYELAPVPEGGGGDLPDDVNGDGYTDLLFLGPVETAGNEGTWEQTRRLVVVYGSERGPDPTTRTGLEAGAVTAVAAAGGGQHLRAGTADLDGDGFSDIPVTTAPPSGQGVGGAAVFWGGPAGPDPDAAPVPLASVPSGEGSDGEWSPSGAAPAPGDFDGDGSADLVSFEESEGRSRLTVLYGPFERDGTPARTGHRTVDAWVGDLVPGHLAEGVPTPLLVRRGDDGEQPGNTLYLTGGGDPEAWGEAELHAGGMSVFGDFDGDGETDLAVGDDGGRNNEPGHGTESPEVDDRLNVYHGPFDAGVPEPSSVRLTRDEGTYGVFRSLGGCDLDGDGADTLAVGLGGHGVDLLDDTGSGLAPNGAPTLVRPDSGDGGAPVAHVFACADHDADGSDELVLYQVPKADWSAPLRWWVTDGSEDEAAFDGAGFED</sequence>
<dbReference type="SUPFAM" id="SSF69318">
    <property type="entry name" value="Integrin alpha N-terminal domain"/>
    <property type="match status" value="1"/>
</dbReference>
<evidence type="ECO:0000256" key="2">
    <source>
        <dbReference type="SAM" id="SignalP"/>
    </source>
</evidence>
<name>A0ABU7K527_9ACTN</name>
<feature type="compositionally biased region" description="Low complexity" evidence="1">
    <location>
        <begin position="168"/>
        <end position="177"/>
    </location>
</feature>
<keyword evidence="4" id="KW-1185">Reference proteome</keyword>
<dbReference type="RefSeq" id="WP_330091147.1">
    <property type="nucleotide sequence ID" value="NZ_JAUZMY010000007.1"/>
</dbReference>
<gene>
    <name evidence="3" type="ORF">Q8791_08955</name>
</gene>
<dbReference type="InterPro" id="IPR028994">
    <property type="entry name" value="Integrin_alpha_N"/>
</dbReference>
<protein>
    <submittedName>
        <fullName evidence="3">VCBS repeat-containing protein</fullName>
    </submittedName>
</protein>
<evidence type="ECO:0000313" key="4">
    <source>
        <dbReference type="Proteomes" id="UP001356095"/>
    </source>
</evidence>
<evidence type="ECO:0000313" key="3">
    <source>
        <dbReference type="EMBL" id="MEE2037346.1"/>
    </source>
</evidence>
<feature type="region of interest" description="Disordered" evidence="1">
    <location>
        <begin position="300"/>
        <end position="329"/>
    </location>
</feature>
<evidence type="ECO:0000256" key="1">
    <source>
        <dbReference type="SAM" id="MobiDB-lite"/>
    </source>
</evidence>
<accession>A0ABU7K527</accession>
<dbReference type="Proteomes" id="UP001356095">
    <property type="component" value="Unassembled WGS sequence"/>
</dbReference>